<dbReference type="InterPro" id="IPR007401">
    <property type="entry name" value="DUF454"/>
</dbReference>
<dbReference type="EMBL" id="FOUI01000003">
    <property type="protein sequence ID" value="SFM32866.1"/>
    <property type="molecule type" value="Genomic_DNA"/>
</dbReference>
<dbReference type="AlphaFoldDB" id="A0A1I4PZ25"/>
<dbReference type="Proteomes" id="UP000243629">
    <property type="component" value="Unassembled WGS sequence"/>
</dbReference>
<name>A0A1I4PZ25_9GAMM</name>
<reference evidence="4" key="1">
    <citation type="submission" date="2016-10" db="EMBL/GenBank/DDBJ databases">
        <authorList>
            <person name="Varghese N."/>
            <person name="Submissions S."/>
        </authorList>
    </citation>
    <scope>NUCLEOTIDE SEQUENCE [LARGE SCALE GENOMIC DNA]</scope>
    <source>
        <strain evidence="4">DSM 24213</strain>
    </source>
</reference>
<feature type="transmembrane region" description="Helical" evidence="2">
    <location>
        <begin position="97"/>
        <end position="114"/>
    </location>
</feature>
<evidence type="ECO:0000256" key="2">
    <source>
        <dbReference type="SAM" id="Phobius"/>
    </source>
</evidence>
<keyword evidence="2" id="KW-1133">Transmembrane helix</keyword>
<keyword evidence="4" id="KW-1185">Reference proteome</keyword>
<gene>
    <name evidence="3" type="ORF">SAMN05216217_103185</name>
</gene>
<dbReference type="PANTHER" id="PTHR35813">
    <property type="entry name" value="INNER MEMBRANE PROTEIN YBAN"/>
    <property type="match status" value="1"/>
</dbReference>
<dbReference type="PANTHER" id="PTHR35813:SF1">
    <property type="entry name" value="INNER MEMBRANE PROTEIN YBAN"/>
    <property type="match status" value="1"/>
</dbReference>
<comment type="subcellular location">
    <subcellularLocation>
        <location evidence="1">Cell inner membrane</location>
        <topology evidence="1">Multi-pass membrane protein</topology>
    </subcellularLocation>
</comment>
<organism evidence="3 4">
    <name type="scientific">Halopseudomonas yangmingensis</name>
    <dbReference type="NCBI Taxonomy" id="1720063"/>
    <lineage>
        <taxon>Bacteria</taxon>
        <taxon>Pseudomonadati</taxon>
        <taxon>Pseudomonadota</taxon>
        <taxon>Gammaproteobacteria</taxon>
        <taxon>Pseudomonadales</taxon>
        <taxon>Pseudomonadaceae</taxon>
        <taxon>Halopseudomonas</taxon>
    </lineage>
</organism>
<keyword evidence="1 2" id="KW-0472">Membrane</keyword>
<dbReference type="RefSeq" id="WP_093473555.1">
    <property type="nucleotide sequence ID" value="NZ_FOUI01000003.1"/>
</dbReference>
<evidence type="ECO:0000256" key="1">
    <source>
        <dbReference type="PIRNR" id="PIRNR016789"/>
    </source>
</evidence>
<dbReference type="OrthoDB" id="9816293at2"/>
<evidence type="ECO:0000313" key="3">
    <source>
        <dbReference type="EMBL" id="SFM32866.1"/>
    </source>
</evidence>
<evidence type="ECO:0000313" key="4">
    <source>
        <dbReference type="Proteomes" id="UP000243629"/>
    </source>
</evidence>
<dbReference type="GO" id="GO:0005886">
    <property type="term" value="C:plasma membrane"/>
    <property type="evidence" value="ECO:0007669"/>
    <property type="project" value="UniProtKB-SubCell"/>
</dbReference>
<dbReference type="Pfam" id="PF04304">
    <property type="entry name" value="DUF454"/>
    <property type="match status" value="1"/>
</dbReference>
<proteinExistence type="predicted"/>
<keyword evidence="1" id="KW-0997">Cell inner membrane</keyword>
<sequence length="119" mass="13252">MLIRLLWRALASLSLGLGALGVLLPGLPTTPFLLVAAWAGSRGWPSLEARLLAHPTYGPSIHHWRTSRAVPRQAKWLASALMASSLLMIWLLPAPHWLRIALSLFLPLVALWLWRRPEA</sequence>
<keyword evidence="2" id="KW-0812">Transmembrane</keyword>
<dbReference type="PIRSF" id="PIRSF016789">
    <property type="entry name" value="DUF454"/>
    <property type="match status" value="1"/>
</dbReference>
<accession>A0A1I4PZ25</accession>
<dbReference type="STRING" id="1720063.SAMN05216217_103185"/>
<keyword evidence="1" id="KW-1003">Cell membrane</keyword>
<protein>
    <recommendedName>
        <fullName evidence="1">Inner membrane protein</fullName>
    </recommendedName>
</protein>